<proteinExistence type="inferred from homology"/>
<accession>A0A5Q3S1R2</accession>
<keyword evidence="5" id="KW-1185">Reference proteome</keyword>
<dbReference type="EMBL" id="WJXO01000001">
    <property type="protein sequence ID" value="MRN38353.1"/>
    <property type="molecule type" value="Genomic_DNA"/>
</dbReference>
<evidence type="ECO:0000313" key="5">
    <source>
        <dbReference type="Proteomes" id="UP000486297"/>
    </source>
</evidence>
<sequence length="144" mass="15472">MNEYKNILVGIDGSPQAEAALNKATAIAQRNGARLTIVHIVEEIKSYRAAAFDDGTQIKFQDQAQELVNGCAKRCVESGCTDVICIVEKGNPKALLAVDIPAREKVDLIVTGATGLNAFERLMIGSCASYIIEHAKADVLVVRN</sequence>
<evidence type="ECO:0000256" key="1">
    <source>
        <dbReference type="ARBA" id="ARBA00008791"/>
    </source>
</evidence>
<keyword evidence="2" id="KW-0963">Cytoplasm</keyword>
<comment type="caution">
    <text evidence="4">The sequence shown here is derived from an EMBL/GenBank/DDBJ whole genome shotgun (WGS) entry which is preliminary data.</text>
</comment>
<dbReference type="Gene3D" id="3.40.50.620">
    <property type="entry name" value="HUPs"/>
    <property type="match status" value="1"/>
</dbReference>
<comment type="subcellular location">
    <subcellularLocation>
        <location evidence="2">Cytoplasm</location>
    </subcellularLocation>
</comment>
<dbReference type="Proteomes" id="UP000486297">
    <property type="component" value="Unassembled WGS sequence"/>
</dbReference>
<evidence type="ECO:0000313" key="4">
    <source>
        <dbReference type="EMBL" id="MRN38353.1"/>
    </source>
</evidence>
<dbReference type="InterPro" id="IPR006016">
    <property type="entry name" value="UspA"/>
</dbReference>
<feature type="domain" description="UspA" evidence="3">
    <location>
        <begin position="3"/>
        <end position="143"/>
    </location>
</feature>
<dbReference type="PIRSF" id="PIRSF006276">
    <property type="entry name" value="UspA"/>
    <property type="match status" value="1"/>
</dbReference>
<dbReference type="InterPro" id="IPR006015">
    <property type="entry name" value="Universal_stress_UspA"/>
</dbReference>
<dbReference type="GO" id="GO:0005737">
    <property type="term" value="C:cytoplasm"/>
    <property type="evidence" value="ECO:0007669"/>
    <property type="project" value="UniProtKB-SubCell"/>
</dbReference>
<dbReference type="PANTHER" id="PTHR46268">
    <property type="entry name" value="STRESS RESPONSE PROTEIN NHAX"/>
    <property type="match status" value="1"/>
</dbReference>
<organism evidence="4 5">
    <name type="scientific">Neisseria brasiliensis</name>
    <dbReference type="NCBI Taxonomy" id="2666100"/>
    <lineage>
        <taxon>Bacteria</taxon>
        <taxon>Pseudomonadati</taxon>
        <taxon>Pseudomonadota</taxon>
        <taxon>Betaproteobacteria</taxon>
        <taxon>Neisseriales</taxon>
        <taxon>Neisseriaceae</taxon>
        <taxon>Neisseria</taxon>
    </lineage>
</organism>
<name>A0A5Q3S1R2_9NEIS</name>
<dbReference type="PRINTS" id="PR01438">
    <property type="entry name" value="UNVRSLSTRESS"/>
</dbReference>
<dbReference type="RefSeq" id="WP_095502055.1">
    <property type="nucleotide sequence ID" value="NZ_CP046027.1"/>
</dbReference>
<dbReference type="Pfam" id="PF00582">
    <property type="entry name" value="Usp"/>
    <property type="match status" value="1"/>
</dbReference>
<comment type="similarity">
    <text evidence="1 2">Belongs to the universal stress protein A family.</text>
</comment>
<evidence type="ECO:0000259" key="3">
    <source>
        <dbReference type="Pfam" id="PF00582"/>
    </source>
</evidence>
<gene>
    <name evidence="4" type="ORF">GJU80_07625</name>
</gene>
<reference evidence="4" key="1">
    <citation type="journal article" name="Emerg. Infect. Dis.">
        <title>Two cases of a newly characterized neisseria species.</title>
        <authorList>
            <person name="Mustapha M."/>
            <person name="Lemos A.P.S."/>
            <person name="Harrison L.H."/>
            <person name="Vantyne D."/>
            <person name="Sacchi C.T."/>
        </authorList>
    </citation>
    <scope>NUCLEOTIDE SEQUENCE</scope>
    <source>
        <strain evidence="4">N.95.16</strain>
    </source>
</reference>
<dbReference type="SUPFAM" id="SSF52402">
    <property type="entry name" value="Adenine nucleotide alpha hydrolases-like"/>
    <property type="match status" value="1"/>
</dbReference>
<dbReference type="CDD" id="cd00293">
    <property type="entry name" value="USP-like"/>
    <property type="match status" value="1"/>
</dbReference>
<evidence type="ECO:0000256" key="2">
    <source>
        <dbReference type="PIRNR" id="PIRNR006276"/>
    </source>
</evidence>
<dbReference type="AlphaFoldDB" id="A0A5Q3S1R2"/>
<dbReference type="InterPro" id="IPR014729">
    <property type="entry name" value="Rossmann-like_a/b/a_fold"/>
</dbReference>
<dbReference type="PANTHER" id="PTHR46268:SF6">
    <property type="entry name" value="UNIVERSAL STRESS PROTEIN UP12"/>
    <property type="match status" value="1"/>
</dbReference>
<protein>
    <recommendedName>
        <fullName evidence="2">Universal stress protein</fullName>
    </recommendedName>
</protein>